<name>A0ABP5MJE4_9MICO</name>
<keyword evidence="4" id="KW-1185">Reference proteome</keyword>
<dbReference type="InterPro" id="IPR047057">
    <property type="entry name" value="MerR_fam"/>
</dbReference>
<protein>
    <submittedName>
        <fullName evidence="3">MerR family transcriptional regulator</fullName>
    </submittedName>
</protein>
<keyword evidence="1" id="KW-0238">DNA-binding</keyword>
<dbReference type="Pfam" id="PF13411">
    <property type="entry name" value="MerR_1"/>
    <property type="match status" value="1"/>
</dbReference>
<evidence type="ECO:0000256" key="1">
    <source>
        <dbReference type="ARBA" id="ARBA00023125"/>
    </source>
</evidence>
<organism evidence="3 4">
    <name type="scientific">Agrococcus versicolor</name>
    <dbReference type="NCBI Taxonomy" id="501482"/>
    <lineage>
        <taxon>Bacteria</taxon>
        <taxon>Bacillati</taxon>
        <taxon>Actinomycetota</taxon>
        <taxon>Actinomycetes</taxon>
        <taxon>Micrococcales</taxon>
        <taxon>Microbacteriaceae</taxon>
        <taxon>Agrococcus</taxon>
    </lineage>
</organism>
<evidence type="ECO:0000313" key="3">
    <source>
        <dbReference type="EMBL" id="GAA2173120.1"/>
    </source>
</evidence>
<dbReference type="SUPFAM" id="SSF46955">
    <property type="entry name" value="Putative DNA-binding domain"/>
    <property type="match status" value="1"/>
</dbReference>
<dbReference type="PRINTS" id="PR00040">
    <property type="entry name" value="HTHMERR"/>
</dbReference>
<dbReference type="PANTHER" id="PTHR30204">
    <property type="entry name" value="REDOX-CYCLING DRUG-SENSING TRANSCRIPTIONAL ACTIVATOR SOXR"/>
    <property type="match status" value="1"/>
</dbReference>
<feature type="domain" description="HTH merR-type" evidence="2">
    <location>
        <begin position="1"/>
        <end position="68"/>
    </location>
</feature>
<dbReference type="InterPro" id="IPR000551">
    <property type="entry name" value="MerR-type_HTH_dom"/>
</dbReference>
<sequence length="146" mass="16530">MRISEVSRLSGVPASTLRYYERIGLIASDRELNGYRDYDAEVIDRLALVDGAKQLDLSLPEIAELLRAVDGDTCTQVRESLRPRLAKRLSEVDDRLAILQRLRDRLLAASRRVDACPDSGDQCRTECMLMRERPCEPRPSRSGIGR</sequence>
<dbReference type="RefSeq" id="WP_344342024.1">
    <property type="nucleotide sequence ID" value="NZ_BAAAQT010000005.1"/>
</dbReference>
<dbReference type="PROSITE" id="PS50937">
    <property type="entry name" value="HTH_MERR_2"/>
    <property type="match status" value="1"/>
</dbReference>
<dbReference type="SMART" id="SM00422">
    <property type="entry name" value="HTH_MERR"/>
    <property type="match status" value="1"/>
</dbReference>
<dbReference type="PANTHER" id="PTHR30204:SF97">
    <property type="entry name" value="MERR FAMILY REGULATORY PROTEIN"/>
    <property type="match status" value="1"/>
</dbReference>
<dbReference type="Gene3D" id="1.10.1660.10">
    <property type="match status" value="1"/>
</dbReference>
<dbReference type="EMBL" id="BAAAQT010000005">
    <property type="protein sequence ID" value="GAA2173120.1"/>
    <property type="molecule type" value="Genomic_DNA"/>
</dbReference>
<evidence type="ECO:0000313" key="4">
    <source>
        <dbReference type="Proteomes" id="UP001501599"/>
    </source>
</evidence>
<dbReference type="Proteomes" id="UP001501599">
    <property type="component" value="Unassembled WGS sequence"/>
</dbReference>
<comment type="caution">
    <text evidence="3">The sequence shown here is derived from an EMBL/GenBank/DDBJ whole genome shotgun (WGS) entry which is preliminary data.</text>
</comment>
<gene>
    <name evidence="3" type="ORF">GCM10009846_13780</name>
</gene>
<dbReference type="InterPro" id="IPR009061">
    <property type="entry name" value="DNA-bd_dom_put_sf"/>
</dbReference>
<evidence type="ECO:0000259" key="2">
    <source>
        <dbReference type="PROSITE" id="PS50937"/>
    </source>
</evidence>
<reference evidence="4" key="1">
    <citation type="journal article" date="2019" name="Int. J. Syst. Evol. Microbiol.">
        <title>The Global Catalogue of Microorganisms (GCM) 10K type strain sequencing project: providing services to taxonomists for standard genome sequencing and annotation.</title>
        <authorList>
            <consortium name="The Broad Institute Genomics Platform"/>
            <consortium name="The Broad Institute Genome Sequencing Center for Infectious Disease"/>
            <person name="Wu L."/>
            <person name="Ma J."/>
        </authorList>
    </citation>
    <scope>NUCLEOTIDE SEQUENCE [LARGE SCALE GENOMIC DNA]</scope>
    <source>
        <strain evidence="4">JCM 16026</strain>
    </source>
</reference>
<accession>A0ABP5MJE4</accession>
<proteinExistence type="predicted"/>